<accession>A0A1A9WMN6</accession>
<reference evidence="2" key="2">
    <citation type="submission" date="2020-05" db="UniProtKB">
        <authorList>
            <consortium name="EnsemblMetazoa"/>
        </authorList>
    </citation>
    <scope>IDENTIFICATION</scope>
    <source>
        <strain evidence="2">IAEA</strain>
    </source>
</reference>
<keyword evidence="1" id="KW-0472">Membrane</keyword>
<name>A0A1A9WMN6_9MUSC</name>
<keyword evidence="1" id="KW-1133">Transmembrane helix</keyword>
<reference evidence="3" key="1">
    <citation type="submission" date="2014-03" db="EMBL/GenBank/DDBJ databases">
        <authorList>
            <person name="Aksoy S."/>
            <person name="Warren W."/>
            <person name="Wilson R.K."/>
        </authorList>
    </citation>
    <scope>NUCLEOTIDE SEQUENCE [LARGE SCALE GENOMIC DNA]</scope>
    <source>
        <strain evidence="3">IAEA</strain>
    </source>
</reference>
<feature type="transmembrane region" description="Helical" evidence="1">
    <location>
        <begin position="127"/>
        <end position="149"/>
    </location>
</feature>
<keyword evidence="1" id="KW-0812">Transmembrane</keyword>
<dbReference type="VEuPathDB" id="VectorBase:GBRI025224"/>
<dbReference type="EnsemblMetazoa" id="GBRI025224-RA">
    <property type="protein sequence ID" value="GBRI025224-PA"/>
    <property type="gene ID" value="GBRI025224"/>
</dbReference>
<dbReference type="AlphaFoldDB" id="A0A1A9WMN6"/>
<protein>
    <submittedName>
        <fullName evidence="2">Uncharacterized protein</fullName>
    </submittedName>
</protein>
<evidence type="ECO:0000313" key="3">
    <source>
        <dbReference type="Proteomes" id="UP000091820"/>
    </source>
</evidence>
<feature type="transmembrane region" description="Helical" evidence="1">
    <location>
        <begin position="52"/>
        <end position="71"/>
    </location>
</feature>
<keyword evidence="3" id="KW-1185">Reference proteome</keyword>
<sequence length="191" mass="22609">MQYEGRDHFKKNTWSIILIAFEMVENKKVTITSTSIWSLILIAFEMLESNKWITITTTTIWSLILIAFEVLEEDHDYFNNNLEDRLDFIFDKCRKLYFLFTKELGRRTWSARTQTQVWKTGSVDGPIVIWSVVTVVDDYVAVVVMTLIVGRQPKSGHILIAVNFDLWVFYLKRRETTPLKRTIKCNRMMNR</sequence>
<proteinExistence type="predicted"/>
<evidence type="ECO:0000256" key="1">
    <source>
        <dbReference type="SAM" id="Phobius"/>
    </source>
</evidence>
<organism evidence="2 3">
    <name type="scientific">Glossina brevipalpis</name>
    <dbReference type="NCBI Taxonomy" id="37001"/>
    <lineage>
        <taxon>Eukaryota</taxon>
        <taxon>Metazoa</taxon>
        <taxon>Ecdysozoa</taxon>
        <taxon>Arthropoda</taxon>
        <taxon>Hexapoda</taxon>
        <taxon>Insecta</taxon>
        <taxon>Pterygota</taxon>
        <taxon>Neoptera</taxon>
        <taxon>Endopterygota</taxon>
        <taxon>Diptera</taxon>
        <taxon>Brachycera</taxon>
        <taxon>Muscomorpha</taxon>
        <taxon>Hippoboscoidea</taxon>
        <taxon>Glossinidae</taxon>
        <taxon>Glossina</taxon>
    </lineage>
</organism>
<dbReference type="Proteomes" id="UP000091820">
    <property type="component" value="Unassembled WGS sequence"/>
</dbReference>
<evidence type="ECO:0000313" key="2">
    <source>
        <dbReference type="EnsemblMetazoa" id="GBRI025224-PA"/>
    </source>
</evidence>